<sequence>MTRHSCLPTTVKLPQSPAHTTRTPLKPEHHPVLRFYFPYLSRYTTSVVVNDQNLALTGAAHSVQHLGVHPLLELHHRHLTSKRQLTRPPSACRAVPADAPHVDRGWYLRCSFLDSCCLLYLKCDSYLTFATSSAIPVAVIVAADEPYLLTCITVQRRQGNAALRCAVSPHPSPHRRDLLVLAGEQTKGDTPPRRAAPRRCDDGPSREEGTIGPTLVACTTYAGRVCSEQ</sequence>
<accession>A0AAE0X3C0</accession>
<comment type="caution">
    <text evidence="2">The sequence shown here is derived from an EMBL/GenBank/DDBJ whole genome shotgun (WGS) entry which is preliminary data.</text>
</comment>
<feature type="region of interest" description="Disordered" evidence="1">
    <location>
        <begin position="1"/>
        <end position="25"/>
    </location>
</feature>
<name>A0AAE0X3C0_9PEZI</name>
<protein>
    <submittedName>
        <fullName evidence="2">Uncharacterized protein</fullName>
    </submittedName>
</protein>
<reference evidence="2" key="2">
    <citation type="submission" date="2023-06" db="EMBL/GenBank/DDBJ databases">
        <authorList>
            <consortium name="Lawrence Berkeley National Laboratory"/>
            <person name="Haridas S."/>
            <person name="Hensen N."/>
            <person name="Bonometti L."/>
            <person name="Westerberg I."/>
            <person name="Brannstrom I.O."/>
            <person name="Guillou S."/>
            <person name="Cros-Aarteil S."/>
            <person name="Calhoun S."/>
            <person name="Kuo A."/>
            <person name="Mondo S."/>
            <person name="Pangilinan J."/>
            <person name="Riley R."/>
            <person name="Labutti K."/>
            <person name="Andreopoulos B."/>
            <person name="Lipzen A."/>
            <person name="Chen C."/>
            <person name="Yanf M."/>
            <person name="Daum C."/>
            <person name="Ng V."/>
            <person name="Clum A."/>
            <person name="Steindorff A."/>
            <person name="Ohm R."/>
            <person name="Martin F."/>
            <person name="Silar P."/>
            <person name="Natvig D."/>
            <person name="Lalanne C."/>
            <person name="Gautier V."/>
            <person name="Ament-Velasquez S.L."/>
            <person name="Kruys A."/>
            <person name="Hutchinson M.I."/>
            <person name="Powell A.J."/>
            <person name="Barry K."/>
            <person name="Miller A.N."/>
            <person name="Grigoriev I.V."/>
            <person name="Debuchy R."/>
            <person name="Gladieux P."/>
            <person name="Thoren M.H."/>
            <person name="Johannesson H."/>
        </authorList>
    </citation>
    <scope>NUCLEOTIDE SEQUENCE</scope>
    <source>
        <strain evidence="2">CBS 314.62</strain>
    </source>
</reference>
<dbReference type="Proteomes" id="UP001270362">
    <property type="component" value="Unassembled WGS sequence"/>
</dbReference>
<evidence type="ECO:0000256" key="1">
    <source>
        <dbReference type="SAM" id="MobiDB-lite"/>
    </source>
</evidence>
<dbReference type="EMBL" id="JAULSO010000004">
    <property type="protein sequence ID" value="KAK3683961.1"/>
    <property type="molecule type" value="Genomic_DNA"/>
</dbReference>
<evidence type="ECO:0000313" key="3">
    <source>
        <dbReference type="Proteomes" id="UP001270362"/>
    </source>
</evidence>
<reference evidence="2" key="1">
    <citation type="journal article" date="2023" name="Mol. Phylogenet. Evol.">
        <title>Genome-scale phylogeny and comparative genomics of the fungal order Sordariales.</title>
        <authorList>
            <person name="Hensen N."/>
            <person name="Bonometti L."/>
            <person name="Westerberg I."/>
            <person name="Brannstrom I.O."/>
            <person name="Guillou S."/>
            <person name="Cros-Aarteil S."/>
            <person name="Calhoun S."/>
            <person name="Haridas S."/>
            <person name="Kuo A."/>
            <person name="Mondo S."/>
            <person name="Pangilinan J."/>
            <person name="Riley R."/>
            <person name="LaButti K."/>
            <person name="Andreopoulos B."/>
            <person name="Lipzen A."/>
            <person name="Chen C."/>
            <person name="Yan M."/>
            <person name="Daum C."/>
            <person name="Ng V."/>
            <person name="Clum A."/>
            <person name="Steindorff A."/>
            <person name="Ohm R.A."/>
            <person name="Martin F."/>
            <person name="Silar P."/>
            <person name="Natvig D.O."/>
            <person name="Lalanne C."/>
            <person name="Gautier V."/>
            <person name="Ament-Velasquez S.L."/>
            <person name="Kruys A."/>
            <person name="Hutchinson M.I."/>
            <person name="Powell A.J."/>
            <person name="Barry K."/>
            <person name="Miller A.N."/>
            <person name="Grigoriev I.V."/>
            <person name="Debuchy R."/>
            <person name="Gladieux P."/>
            <person name="Hiltunen Thoren M."/>
            <person name="Johannesson H."/>
        </authorList>
    </citation>
    <scope>NUCLEOTIDE SEQUENCE</scope>
    <source>
        <strain evidence="2">CBS 314.62</strain>
    </source>
</reference>
<gene>
    <name evidence="2" type="ORF">B0T22DRAFT_267108</name>
</gene>
<evidence type="ECO:0000313" key="2">
    <source>
        <dbReference type="EMBL" id="KAK3683961.1"/>
    </source>
</evidence>
<feature type="region of interest" description="Disordered" evidence="1">
    <location>
        <begin position="183"/>
        <end position="208"/>
    </location>
</feature>
<dbReference type="AlphaFoldDB" id="A0AAE0X3C0"/>
<proteinExistence type="predicted"/>
<feature type="compositionally biased region" description="Basic and acidic residues" evidence="1">
    <location>
        <begin position="186"/>
        <end position="208"/>
    </location>
</feature>
<keyword evidence="3" id="KW-1185">Reference proteome</keyword>
<organism evidence="2 3">
    <name type="scientific">Podospora appendiculata</name>
    <dbReference type="NCBI Taxonomy" id="314037"/>
    <lineage>
        <taxon>Eukaryota</taxon>
        <taxon>Fungi</taxon>
        <taxon>Dikarya</taxon>
        <taxon>Ascomycota</taxon>
        <taxon>Pezizomycotina</taxon>
        <taxon>Sordariomycetes</taxon>
        <taxon>Sordariomycetidae</taxon>
        <taxon>Sordariales</taxon>
        <taxon>Podosporaceae</taxon>
        <taxon>Podospora</taxon>
    </lineage>
</organism>